<evidence type="ECO:0000313" key="1">
    <source>
        <dbReference type="EMBL" id="CAL2103480.1"/>
    </source>
</evidence>
<dbReference type="RefSeq" id="WP_348717686.1">
    <property type="nucleotide sequence ID" value="NZ_CAXJIO010000013.1"/>
</dbReference>
<protein>
    <submittedName>
        <fullName evidence="1">Uncharacterized protein</fullName>
    </submittedName>
</protein>
<comment type="caution">
    <text evidence="1">The sequence shown here is derived from an EMBL/GenBank/DDBJ whole genome shotgun (WGS) entry which is preliminary data.</text>
</comment>
<evidence type="ECO:0000313" key="2">
    <source>
        <dbReference type="Proteomes" id="UP001497527"/>
    </source>
</evidence>
<gene>
    <name evidence="1" type="ORF">T190423A01A_40073</name>
</gene>
<dbReference type="Proteomes" id="UP001497527">
    <property type="component" value="Unassembled WGS sequence"/>
</dbReference>
<sequence length="169" mass="20270">MSKQKFEFESIYNLLNVQGKFLKNKTKDTIENLDKIYSEFNTVKNLPKALLFMNLGQLSFEIGFSTINEELDIQNNWEYEFNLNNGESFNIEDYSMYNSKYPLEDYFSIIREEFLENMMKEFFIECYWNSKLKDLKTNVLYSNDSDCDEIIDLSNDLVVYHNFDFLKVN</sequence>
<reference evidence="1 2" key="1">
    <citation type="submission" date="2024-05" db="EMBL/GenBank/DDBJ databases">
        <authorList>
            <person name="Duchaud E."/>
        </authorList>
    </citation>
    <scope>NUCLEOTIDE SEQUENCE [LARGE SCALE GENOMIC DNA]</scope>
    <source>
        <strain evidence="1">Ena-SAMPLE-TAB-13-05-2024-13:56:06:370-140308</strain>
    </source>
</reference>
<dbReference type="EMBL" id="CAXJIO010000013">
    <property type="protein sequence ID" value="CAL2103480.1"/>
    <property type="molecule type" value="Genomic_DNA"/>
</dbReference>
<keyword evidence="2" id="KW-1185">Reference proteome</keyword>
<accession>A0ABM9PCY5</accession>
<name>A0ABM9PCY5_9FLAO</name>
<organism evidence="1 2">
    <name type="scientific">Tenacibaculum polynesiense</name>
    <dbReference type="NCBI Taxonomy" id="3137857"/>
    <lineage>
        <taxon>Bacteria</taxon>
        <taxon>Pseudomonadati</taxon>
        <taxon>Bacteroidota</taxon>
        <taxon>Flavobacteriia</taxon>
        <taxon>Flavobacteriales</taxon>
        <taxon>Flavobacteriaceae</taxon>
        <taxon>Tenacibaculum</taxon>
    </lineage>
</organism>
<proteinExistence type="predicted"/>